<accession>A0AAV7WCE7</accession>
<protein>
    <recommendedName>
        <fullName evidence="2">ribonuclease H</fullName>
        <ecNumber evidence="2">3.1.26.4</ecNumber>
    </recommendedName>
</protein>
<evidence type="ECO:0000256" key="1">
    <source>
        <dbReference type="ARBA" id="ARBA00010879"/>
    </source>
</evidence>
<dbReference type="PANTHER" id="PTHR24559">
    <property type="entry name" value="TRANSPOSON TY3-I GAG-POL POLYPROTEIN"/>
    <property type="match status" value="1"/>
</dbReference>
<proteinExistence type="inferred from homology"/>
<evidence type="ECO:0000313" key="5">
    <source>
        <dbReference type="Proteomes" id="UP001066276"/>
    </source>
</evidence>
<keyword evidence="5" id="KW-1185">Reference proteome</keyword>
<comment type="similarity">
    <text evidence="1">Belongs to the beta type-B retroviral polymerase family. HERV class-II K(HML-2) pol subfamily.</text>
</comment>
<evidence type="ECO:0000256" key="2">
    <source>
        <dbReference type="ARBA" id="ARBA00012180"/>
    </source>
</evidence>
<evidence type="ECO:0000259" key="3">
    <source>
        <dbReference type="Pfam" id="PF00078"/>
    </source>
</evidence>
<gene>
    <name evidence="4" type="ORF">NDU88_006395</name>
</gene>
<dbReference type="CDD" id="cd01647">
    <property type="entry name" value="RT_LTR"/>
    <property type="match status" value="1"/>
</dbReference>
<dbReference type="Gene3D" id="3.30.70.270">
    <property type="match status" value="1"/>
</dbReference>
<dbReference type="GO" id="GO:0004523">
    <property type="term" value="F:RNA-DNA hybrid ribonuclease activity"/>
    <property type="evidence" value="ECO:0007669"/>
    <property type="project" value="UniProtKB-EC"/>
</dbReference>
<dbReference type="Gene3D" id="3.10.10.10">
    <property type="entry name" value="HIV Type 1 Reverse Transcriptase, subunit A, domain 1"/>
    <property type="match status" value="1"/>
</dbReference>
<feature type="domain" description="Reverse transcriptase" evidence="3">
    <location>
        <begin position="32"/>
        <end position="164"/>
    </location>
</feature>
<dbReference type="EC" id="3.1.26.4" evidence="2"/>
<dbReference type="PANTHER" id="PTHR24559:SF454">
    <property type="entry name" value="RIBONUCLEASE H"/>
    <property type="match status" value="1"/>
</dbReference>
<dbReference type="InterPro" id="IPR053134">
    <property type="entry name" value="RNA-dir_DNA_polymerase"/>
</dbReference>
<evidence type="ECO:0000313" key="4">
    <source>
        <dbReference type="EMBL" id="KAJ1211033.1"/>
    </source>
</evidence>
<organism evidence="4 5">
    <name type="scientific">Pleurodeles waltl</name>
    <name type="common">Iberian ribbed newt</name>
    <dbReference type="NCBI Taxonomy" id="8319"/>
    <lineage>
        <taxon>Eukaryota</taxon>
        <taxon>Metazoa</taxon>
        <taxon>Chordata</taxon>
        <taxon>Craniata</taxon>
        <taxon>Vertebrata</taxon>
        <taxon>Euteleostomi</taxon>
        <taxon>Amphibia</taxon>
        <taxon>Batrachia</taxon>
        <taxon>Caudata</taxon>
        <taxon>Salamandroidea</taxon>
        <taxon>Salamandridae</taxon>
        <taxon>Pleurodelinae</taxon>
        <taxon>Pleurodeles</taxon>
    </lineage>
</organism>
<reference evidence="4" key="1">
    <citation type="journal article" date="2022" name="bioRxiv">
        <title>Sequencing and chromosome-scale assembly of the giantPleurodeles waltlgenome.</title>
        <authorList>
            <person name="Brown T."/>
            <person name="Elewa A."/>
            <person name="Iarovenko S."/>
            <person name="Subramanian E."/>
            <person name="Araus A.J."/>
            <person name="Petzold A."/>
            <person name="Susuki M."/>
            <person name="Suzuki K.-i.T."/>
            <person name="Hayashi T."/>
            <person name="Toyoda A."/>
            <person name="Oliveira C."/>
            <person name="Osipova E."/>
            <person name="Leigh N.D."/>
            <person name="Simon A."/>
            <person name="Yun M.H."/>
        </authorList>
    </citation>
    <scope>NUCLEOTIDE SEQUENCE</scope>
    <source>
        <strain evidence="4">20211129_DDA</strain>
        <tissue evidence="4">Liver</tissue>
    </source>
</reference>
<sequence>MLTLGVIEKSSSPWASPVVLVPKAAAPGAKPELRFCVDYRGLNPVTRTDSHPIQLFDRLGAAKFLSTFDLTSGYWQIALTEGAKGRSSFSTPDGHYQFRVMPFGLKNAPATFQRLVNGVLAGKDAYCAAYLVDIAVYSYSWEEHVLHLKEVLQALQQAGLTIKAKLDRVPWCTWDT</sequence>
<dbReference type="InterPro" id="IPR000477">
    <property type="entry name" value="RT_dom"/>
</dbReference>
<dbReference type="SUPFAM" id="SSF56672">
    <property type="entry name" value="DNA/RNA polymerases"/>
    <property type="match status" value="1"/>
</dbReference>
<dbReference type="InterPro" id="IPR043128">
    <property type="entry name" value="Rev_trsase/Diguanyl_cyclase"/>
</dbReference>
<name>A0AAV7WCE7_PLEWA</name>
<dbReference type="InterPro" id="IPR043502">
    <property type="entry name" value="DNA/RNA_pol_sf"/>
</dbReference>
<dbReference type="Proteomes" id="UP001066276">
    <property type="component" value="Chromosome 1_2"/>
</dbReference>
<dbReference type="EMBL" id="JANPWB010000002">
    <property type="protein sequence ID" value="KAJ1211033.1"/>
    <property type="molecule type" value="Genomic_DNA"/>
</dbReference>
<comment type="caution">
    <text evidence="4">The sequence shown here is derived from an EMBL/GenBank/DDBJ whole genome shotgun (WGS) entry which is preliminary data.</text>
</comment>
<dbReference type="Pfam" id="PF00078">
    <property type="entry name" value="RVT_1"/>
    <property type="match status" value="1"/>
</dbReference>
<dbReference type="AlphaFoldDB" id="A0AAV7WCE7"/>